<dbReference type="InterPro" id="IPR036779">
    <property type="entry name" value="LysM_dom_sf"/>
</dbReference>
<dbReference type="HOGENOM" id="CLU_029425_7_3_12"/>
<dbReference type="Proteomes" id="UP000009223">
    <property type="component" value="Chromosome"/>
</dbReference>
<name>F5YH34_TREPZ</name>
<feature type="domain" description="LysM" evidence="1">
    <location>
        <begin position="11"/>
        <end position="55"/>
    </location>
</feature>
<dbReference type="PROSITE" id="PS51782">
    <property type="entry name" value="LYSM"/>
    <property type="match status" value="2"/>
</dbReference>
<dbReference type="SUPFAM" id="SSF51261">
    <property type="entry name" value="Duplicated hybrid motif"/>
    <property type="match status" value="1"/>
</dbReference>
<dbReference type="Pfam" id="PF01476">
    <property type="entry name" value="LysM"/>
    <property type="match status" value="2"/>
</dbReference>
<dbReference type="AlphaFoldDB" id="F5YH34"/>
<organism evidence="2 3">
    <name type="scientific">Treponema primitia (strain ATCC BAA-887 / DSM 12427 / ZAS-2)</name>
    <dbReference type="NCBI Taxonomy" id="545694"/>
    <lineage>
        <taxon>Bacteria</taxon>
        <taxon>Pseudomonadati</taxon>
        <taxon>Spirochaetota</taxon>
        <taxon>Spirochaetia</taxon>
        <taxon>Spirochaetales</taxon>
        <taxon>Treponemataceae</taxon>
        <taxon>Treponema</taxon>
    </lineage>
</organism>
<feature type="domain" description="LysM" evidence="1">
    <location>
        <begin position="74"/>
        <end position="118"/>
    </location>
</feature>
<gene>
    <name evidence="2" type="ordered locus">TREPR_2470</name>
</gene>
<dbReference type="RefSeq" id="WP_015707739.1">
    <property type="nucleotide sequence ID" value="NC_015578.1"/>
</dbReference>
<dbReference type="Gene3D" id="3.10.350.10">
    <property type="entry name" value="LysM domain"/>
    <property type="match status" value="2"/>
</dbReference>
<dbReference type="Pfam" id="PF01551">
    <property type="entry name" value="Peptidase_M23"/>
    <property type="match status" value="1"/>
</dbReference>
<protein>
    <submittedName>
        <fullName evidence="2">LysM domain/M23/M37 peptidase domain protein</fullName>
    </submittedName>
</protein>
<dbReference type="PANTHER" id="PTHR33734:SF22">
    <property type="entry name" value="MEMBRANE-BOUND LYTIC MUREIN TRANSGLYCOSYLASE D"/>
    <property type="match status" value="1"/>
</dbReference>
<dbReference type="SUPFAM" id="SSF54106">
    <property type="entry name" value="LysM domain"/>
    <property type="match status" value="2"/>
</dbReference>
<dbReference type="InterPro" id="IPR011055">
    <property type="entry name" value="Dup_hybrid_motif"/>
</dbReference>
<dbReference type="Gene3D" id="2.70.70.10">
    <property type="entry name" value="Glucose Permease (Domain IIA)"/>
    <property type="match status" value="1"/>
</dbReference>
<dbReference type="eggNOG" id="COG0739">
    <property type="taxonomic scope" value="Bacteria"/>
</dbReference>
<sequence length="304" mass="32703">MSAALAAAEETIHIVQRGDTIYSLARTYGVNFQDILVLNGIDDARRIQIGQRIRIPGSSSPDLSRMAPQVQSFLEHRVVRGETLYGISRLYGLSLQTLLSANNLSEKYMLKTGDTLRIPQNGPVLAAPSAPAVTPARPPVVQPRVDEHYIESPLDISPGKAALPTVTAASGIDGAEIRSTVSKPVDSSVRWPIAAREIAYLSGKLNGVVLKGERNEPVRSLTTGVVISAGPYRGFGKVAIVQMTGGYWYVYGGCENLTVREGDRVAPGSELGRLGIDALSDNPQLFFLVYRNNVPVDPATAPRN</sequence>
<reference evidence="2 3" key="2">
    <citation type="journal article" date="2011" name="ISME J.">
        <title>RNA-seq reveals cooperative metabolic interactions between two termite-gut spirochete species in co-culture.</title>
        <authorList>
            <person name="Rosenthal A.Z."/>
            <person name="Matson E.G."/>
            <person name="Eldar A."/>
            <person name="Leadbetter J.R."/>
        </authorList>
    </citation>
    <scope>NUCLEOTIDE SEQUENCE [LARGE SCALE GENOMIC DNA]</scope>
    <source>
        <strain evidence="3">ATCC BAA-887 / DSM 12427 / ZAS-2</strain>
    </source>
</reference>
<evidence type="ECO:0000313" key="3">
    <source>
        <dbReference type="Proteomes" id="UP000009223"/>
    </source>
</evidence>
<evidence type="ECO:0000259" key="1">
    <source>
        <dbReference type="PROSITE" id="PS51782"/>
    </source>
</evidence>
<evidence type="ECO:0000313" key="2">
    <source>
        <dbReference type="EMBL" id="AEF86155.1"/>
    </source>
</evidence>
<dbReference type="eggNOG" id="COG1388">
    <property type="taxonomic scope" value="Bacteria"/>
</dbReference>
<dbReference type="PANTHER" id="PTHR33734">
    <property type="entry name" value="LYSM DOMAIN-CONTAINING GPI-ANCHORED PROTEIN 2"/>
    <property type="match status" value="1"/>
</dbReference>
<dbReference type="STRING" id="545694.TREPR_2470"/>
<dbReference type="EMBL" id="CP001843">
    <property type="protein sequence ID" value="AEF86155.1"/>
    <property type="molecule type" value="Genomic_DNA"/>
</dbReference>
<dbReference type="CDD" id="cd12797">
    <property type="entry name" value="M23_peptidase"/>
    <property type="match status" value="1"/>
</dbReference>
<dbReference type="InterPro" id="IPR018392">
    <property type="entry name" value="LysM"/>
</dbReference>
<dbReference type="CDD" id="cd00118">
    <property type="entry name" value="LysM"/>
    <property type="match status" value="2"/>
</dbReference>
<reference evidence="3" key="1">
    <citation type="submission" date="2009-12" db="EMBL/GenBank/DDBJ databases">
        <title>Complete sequence of Treponema primitia strain ZAS-2.</title>
        <authorList>
            <person name="Tetu S.G."/>
            <person name="Matson E."/>
            <person name="Ren Q."/>
            <person name="Seshadri R."/>
            <person name="Elbourne L."/>
            <person name="Hassan K.A."/>
            <person name="Durkin A."/>
            <person name="Radune D."/>
            <person name="Mohamoud Y."/>
            <person name="Shay R."/>
            <person name="Jin S."/>
            <person name="Zhang X."/>
            <person name="Lucey K."/>
            <person name="Ballor N.R."/>
            <person name="Ottesen E."/>
            <person name="Rosenthal R."/>
            <person name="Allen A."/>
            <person name="Leadbetter J.R."/>
            <person name="Paulsen I.T."/>
        </authorList>
    </citation>
    <scope>NUCLEOTIDE SEQUENCE [LARGE SCALE GENOMIC DNA]</scope>
    <source>
        <strain evidence="3">ATCC BAA-887 / DSM 12427 / ZAS-2</strain>
    </source>
</reference>
<dbReference type="KEGG" id="tpi:TREPR_2470"/>
<proteinExistence type="predicted"/>
<accession>F5YH34</accession>
<dbReference type="InterPro" id="IPR016047">
    <property type="entry name" value="M23ase_b-sheet_dom"/>
</dbReference>
<keyword evidence="3" id="KW-1185">Reference proteome</keyword>
<dbReference type="SMART" id="SM00257">
    <property type="entry name" value="LysM"/>
    <property type="match status" value="2"/>
</dbReference>